<proteinExistence type="predicted"/>
<dbReference type="AlphaFoldDB" id="A0A0B0NQM9"/>
<dbReference type="GO" id="GO:0016874">
    <property type="term" value="F:ligase activity"/>
    <property type="evidence" value="ECO:0007669"/>
    <property type="project" value="UniProtKB-KW"/>
</dbReference>
<sequence>MVTQRLFLCLSFRPLEWSIEASLNQGDPWVLLTNPKSPLCFDGGKTSGDSKASKRRYGCALEYGGLGVARLLRRWHRMEGGRGVMWLLRRKQKATRVSLF</sequence>
<evidence type="ECO:0000313" key="1">
    <source>
        <dbReference type="EMBL" id="KHG13371.1"/>
    </source>
</evidence>
<keyword evidence="2" id="KW-1185">Reference proteome</keyword>
<name>A0A0B0NQM9_GOSAR</name>
<protein>
    <submittedName>
        <fullName evidence="1">Pup--protein ligase</fullName>
    </submittedName>
</protein>
<keyword evidence="1" id="KW-0436">Ligase</keyword>
<dbReference type="EMBL" id="KN399429">
    <property type="protein sequence ID" value="KHG13371.1"/>
    <property type="molecule type" value="Genomic_DNA"/>
</dbReference>
<dbReference type="Proteomes" id="UP000032142">
    <property type="component" value="Unassembled WGS sequence"/>
</dbReference>
<accession>A0A0B0NQM9</accession>
<organism evidence="1 2">
    <name type="scientific">Gossypium arboreum</name>
    <name type="common">Tree cotton</name>
    <name type="synonym">Gossypium nanking</name>
    <dbReference type="NCBI Taxonomy" id="29729"/>
    <lineage>
        <taxon>Eukaryota</taxon>
        <taxon>Viridiplantae</taxon>
        <taxon>Streptophyta</taxon>
        <taxon>Embryophyta</taxon>
        <taxon>Tracheophyta</taxon>
        <taxon>Spermatophyta</taxon>
        <taxon>Magnoliopsida</taxon>
        <taxon>eudicotyledons</taxon>
        <taxon>Gunneridae</taxon>
        <taxon>Pentapetalae</taxon>
        <taxon>rosids</taxon>
        <taxon>malvids</taxon>
        <taxon>Malvales</taxon>
        <taxon>Malvaceae</taxon>
        <taxon>Malvoideae</taxon>
        <taxon>Gossypium</taxon>
    </lineage>
</organism>
<evidence type="ECO:0000313" key="2">
    <source>
        <dbReference type="Proteomes" id="UP000032142"/>
    </source>
</evidence>
<reference evidence="2" key="1">
    <citation type="submission" date="2014-09" db="EMBL/GenBank/DDBJ databases">
        <authorList>
            <person name="Mudge J."/>
            <person name="Ramaraj T."/>
            <person name="Lindquist I.E."/>
            <person name="Bharti A.K."/>
            <person name="Sundararajan A."/>
            <person name="Cameron C.T."/>
            <person name="Woodward J.E."/>
            <person name="May G.D."/>
            <person name="Brubaker C."/>
            <person name="Broadhvest J."/>
            <person name="Wilkins T.A."/>
        </authorList>
    </citation>
    <scope>NUCLEOTIDE SEQUENCE</scope>
    <source>
        <strain evidence="2">cv. AKA8401</strain>
    </source>
</reference>
<gene>
    <name evidence="1" type="ORF">F383_18224</name>
</gene>